<evidence type="ECO:0000256" key="5">
    <source>
        <dbReference type="RuleBase" id="RU004336"/>
    </source>
</evidence>
<accession>A0A1U8Q7F3</accession>
<dbReference type="PROSITE" id="PS00587">
    <property type="entry name" value="GLYCOSYL_HYDROL_F17"/>
    <property type="match status" value="1"/>
</dbReference>
<dbReference type="RefSeq" id="XP_019054015.1">
    <property type="nucleotide sequence ID" value="XM_019198470.1"/>
</dbReference>
<gene>
    <name evidence="8" type="primary">LOC104601701</name>
</gene>
<evidence type="ECO:0000256" key="3">
    <source>
        <dbReference type="ARBA" id="ARBA00023295"/>
    </source>
</evidence>
<feature type="region of interest" description="Disordered" evidence="6">
    <location>
        <begin position="1"/>
        <end position="42"/>
    </location>
</feature>
<dbReference type="PANTHER" id="PTHR32227">
    <property type="entry name" value="GLUCAN ENDO-1,3-BETA-GLUCOSIDASE BG1-RELATED-RELATED"/>
    <property type="match status" value="1"/>
</dbReference>
<dbReference type="GO" id="GO:0004553">
    <property type="term" value="F:hydrolase activity, hydrolyzing O-glycosyl compounds"/>
    <property type="evidence" value="ECO:0007669"/>
    <property type="project" value="InterPro"/>
</dbReference>
<evidence type="ECO:0000256" key="1">
    <source>
        <dbReference type="ARBA" id="ARBA00008773"/>
    </source>
</evidence>
<dbReference type="GeneID" id="104601701"/>
<dbReference type="InterPro" id="IPR044965">
    <property type="entry name" value="Glyco_hydro_17_plant"/>
</dbReference>
<evidence type="ECO:0000313" key="8">
    <source>
        <dbReference type="RefSeq" id="XP_019054015.1"/>
    </source>
</evidence>
<keyword evidence="3 5" id="KW-0326">Glycosidase</keyword>
<dbReference type="OrthoDB" id="941679at2759"/>
<dbReference type="Gene3D" id="3.20.20.80">
    <property type="entry name" value="Glycosidases"/>
    <property type="match status" value="1"/>
</dbReference>
<reference evidence="8" key="1">
    <citation type="submission" date="2025-08" db="UniProtKB">
        <authorList>
            <consortium name="RefSeq"/>
        </authorList>
    </citation>
    <scope>IDENTIFICATION</scope>
</reference>
<name>A0A1U8Q7F3_NELNU</name>
<dbReference type="Pfam" id="PF00332">
    <property type="entry name" value="Glyco_hydro_17"/>
    <property type="match status" value="1"/>
</dbReference>
<dbReference type="KEGG" id="nnu:104601701"/>
<protein>
    <submittedName>
        <fullName evidence="8">Glucan endo-1,3-beta-glucosidase, basic isoform-like</fullName>
    </submittedName>
</protein>
<keyword evidence="7" id="KW-1185">Reference proteome</keyword>
<evidence type="ECO:0000256" key="2">
    <source>
        <dbReference type="ARBA" id="ARBA00022801"/>
    </source>
</evidence>
<dbReference type="Proteomes" id="UP000189703">
    <property type="component" value="Unplaced"/>
</dbReference>
<sequence>MAFQVAVNPPGGVWQDDVPGDPLNTNPNSHKAENGSATHNGNRFLVGRDSTNRLRPQYPADPNMVARDYAVFTAPFFVEEDGNLKYQNLFDAMLGSVYAAIEKISGSSVRIVVSETGWPNVADFVSTTENAQDYLNGLIKHVKGSETPRKPNWPIETYIFAMFDWNAKDGPKLERH</sequence>
<keyword evidence="2 5" id="KW-0378">Hydrolase</keyword>
<proteinExistence type="inferred from homology"/>
<evidence type="ECO:0000313" key="7">
    <source>
        <dbReference type="Proteomes" id="UP000189703"/>
    </source>
</evidence>
<organism evidence="7 8">
    <name type="scientific">Nelumbo nucifera</name>
    <name type="common">Sacred lotus</name>
    <dbReference type="NCBI Taxonomy" id="4432"/>
    <lineage>
        <taxon>Eukaryota</taxon>
        <taxon>Viridiplantae</taxon>
        <taxon>Streptophyta</taxon>
        <taxon>Embryophyta</taxon>
        <taxon>Tracheophyta</taxon>
        <taxon>Spermatophyta</taxon>
        <taxon>Magnoliopsida</taxon>
        <taxon>Proteales</taxon>
        <taxon>Nelumbonaceae</taxon>
        <taxon>Nelumbo</taxon>
    </lineage>
</organism>
<dbReference type="InParanoid" id="A0A1U8Q7F3"/>
<evidence type="ECO:0000256" key="4">
    <source>
        <dbReference type="RuleBase" id="RU004335"/>
    </source>
</evidence>
<evidence type="ECO:0000256" key="6">
    <source>
        <dbReference type="SAM" id="MobiDB-lite"/>
    </source>
</evidence>
<dbReference type="SUPFAM" id="SSF51445">
    <property type="entry name" value="(Trans)glycosidases"/>
    <property type="match status" value="1"/>
</dbReference>
<dbReference type="InterPro" id="IPR000490">
    <property type="entry name" value="Glyco_hydro_17"/>
</dbReference>
<comment type="similarity">
    <text evidence="1 4">Belongs to the glycosyl hydrolase 17 family.</text>
</comment>
<dbReference type="InterPro" id="IPR017853">
    <property type="entry name" value="GH"/>
</dbReference>
<feature type="compositionally biased region" description="Polar residues" evidence="6">
    <location>
        <begin position="23"/>
        <end position="41"/>
    </location>
</feature>
<dbReference type="AlphaFoldDB" id="A0A1U8Q7F3"/>
<dbReference type="GO" id="GO:0005975">
    <property type="term" value="P:carbohydrate metabolic process"/>
    <property type="evidence" value="ECO:0007669"/>
    <property type="project" value="InterPro"/>
</dbReference>